<dbReference type="AlphaFoldDB" id="A0A9R1RVW3"/>
<reference evidence="1 2" key="1">
    <citation type="submission" date="2017-09" db="EMBL/GenBank/DDBJ databases">
        <authorList>
            <consortium name="International Durum Wheat Genome Sequencing Consortium (IDWGSC)"/>
            <person name="Milanesi L."/>
        </authorList>
    </citation>
    <scope>NUCLEOTIDE SEQUENCE [LARGE SCALE GENOMIC DNA]</scope>
    <source>
        <strain evidence="2">cv. Svevo</strain>
    </source>
</reference>
<dbReference type="EMBL" id="LT934116">
    <property type="protein sequence ID" value="VAH70918.1"/>
    <property type="molecule type" value="Genomic_DNA"/>
</dbReference>
<accession>A0A9R1RVW3</accession>
<dbReference type="InterPro" id="IPR044286">
    <property type="entry name" value="SINL_plant"/>
</dbReference>
<name>A0A9R1RVW3_TRITD</name>
<sequence>MLMLVDHFATDHQRPAVTVRYGRSWSLSFSLSHGWHLLVEEEDCNVFLVSLRPLGEGTAVSLMCIRPDGEAETGPRFWCKLSMERRGGDKDYNLVLMTSRQTSYTAPTIITVQMRLRCVKIRARYNYNKDCRPTSTVTT</sequence>
<dbReference type="Proteomes" id="UP000324705">
    <property type="component" value="Chromosome 3B"/>
</dbReference>
<gene>
    <name evidence="1" type="ORF">TRITD_3Bv1G004360</name>
</gene>
<keyword evidence="2" id="KW-1185">Reference proteome</keyword>
<protein>
    <submittedName>
        <fullName evidence="1">Uncharacterized protein</fullName>
    </submittedName>
</protein>
<evidence type="ECO:0000313" key="2">
    <source>
        <dbReference type="Proteomes" id="UP000324705"/>
    </source>
</evidence>
<dbReference type="PANTHER" id="PTHR46632:SF9">
    <property type="entry name" value="RING-TYPE E3 UBIQUITIN TRANSFERASE"/>
    <property type="match status" value="1"/>
</dbReference>
<dbReference type="Gramene" id="TRITD3Bv1G004360.1">
    <property type="protein sequence ID" value="TRITD3Bv1G004360.1"/>
    <property type="gene ID" value="TRITD3Bv1G004360"/>
</dbReference>
<organism evidence="1 2">
    <name type="scientific">Triticum turgidum subsp. durum</name>
    <name type="common">Durum wheat</name>
    <name type="synonym">Triticum durum</name>
    <dbReference type="NCBI Taxonomy" id="4567"/>
    <lineage>
        <taxon>Eukaryota</taxon>
        <taxon>Viridiplantae</taxon>
        <taxon>Streptophyta</taxon>
        <taxon>Embryophyta</taxon>
        <taxon>Tracheophyta</taxon>
        <taxon>Spermatophyta</taxon>
        <taxon>Magnoliopsida</taxon>
        <taxon>Liliopsida</taxon>
        <taxon>Poales</taxon>
        <taxon>Poaceae</taxon>
        <taxon>BOP clade</taxon>
        <taxon>Pooideae</taxon>
        <taxon>Triticodae</taxon>
        <taxon>Triticeae</taxon>
        <taxon>Triticinae</taxon>
        <taxon>Triticum</taxon>
    </lineage>
</organism>
<proteinExistence type="predicted"/>
<dbReference type="PANTHER" id="PTHR46632">
    <property type="entry name" value="E3 UBIQUITIN-PROTEIN LIGASE SINA-LIKE 4"/>
    <property type="match status" value="1"/>
</dbReference>
<dbReference type="SUPFAM" id="SSF49599">
    <property type="entry name" value="TRAF domain-like"/>
    <property type="match status" value="1"/>
</dbReference>
<evidence type="ECO:0000313" key="1">
    <source>
        <dbReference type="EMBL" id="VAH70918.1"/>
    </source>
</evidence>